<keyword evidence="3" id="KW-1185">Reference proteome</keyword>
<dbReference type="RefSeq" id="WP_091956074.1">
    <property type="nucleotide sequence ID" value="NZ_FMAI01000004.1"/>
</dbReference>
<feature type="chain" id="PRO_5008684154" evidence="1">
    <location>
        <begin position="23"/>
        <end position="152"/>
    </location>
</feature>
<keyword evidence="1" id="KW-0732">Signal</keyword>
<feature type="signal peptide" evidence="1">
    <location>
        <begin position="1"/>
        <end position="22"/>
    </location>
</feature>
<dbReference type="Proteomes" id="UP000199184">
    <property type="component" value="Unassembled WGS sequence"/>
</dbReference>
<evidence type="ECO:0000256" key="1">
    <source>
        <dbReference type="SAM" id="SignalP"/>
    </source>
</evidence>
<proteinExistence type="predicted"/>
<organism evidence="2 3">
    <name type="scientific">Bradyrhizobium shewense</name>
    <dbReference type="NCBI Taxonomy" id="1761772"/>
    <lineage>
        <taxon>Bacteria</taxon>
        <taxon>Pseudomonadati</taxon>
        <taxon>Pseudomonadota</taxon>
        <taxon>Alphaproteobacteria</taxon>
        <taxon>Hyphomicrobiales</taxon>
        <taxon>Nitrobacteraceae</taxon>
        <taxon>Bradyrhizobium</taxon>
    </lineage>
</organism>
<sequence>MKFRAGLLAAAILLAEIHVSHAAIRIAGDRGGLIDTYVDRYERLRTSGETVIIDGLCASSCTIVLGAVGADKICVTSKAALGFHAAWDFGRKGRTITDPDATNYLYSMYPAPVQRWIAARGGLRPQLILLRGKALQALYKPCAQHSARRPRR</sequence>
<reference evidence="3" key="1">
    <citation type="submission" date="2016-08" db="EMBL/GenBank/DDBJ databases">
        <authorList>
            <person name="Varghese N."/>
            <person name="Submissions Spin"/>
        </authorList>
    </citation>
    <scope>NUCLEOTIDE SEQUENCE [LARGE SCALE GENOMIC DNA]</scope>
    <source>
        <strain evidence="3">ERR11</strain>
    </source>
</reference>
<dbReference type="EMBL" id="FMAI01000004">
    <property type="protein sequence ID" value="SCB25449.1"/>
    <property type="molecule type" value="Genomic_DNA"/>
</dbReference>
<name>A0A1C3VCN4_9BRAD</name>
<dbReference type="AlphaFoldDB" id="A0A1C3VCN4"/>
<evidence type="ECO:0000313" key="3">
    <source>
        <dbReference type="Proteomes" id="UP000199184"/>
    </source>
</evidence>
<accession>A0A1C3VCN4</accession>
<protein>
    <submittedName>
        <fullName evidence="2">Uncharacterized protein</fullName>
    </submittedName>
</protein>
<gene>
    <name evidence="2" type="ORF">GA0061098_100439</name>
</gene>
<evidence type="ECO:0000313" key="2">
    <source>
        <dbReference type="EMBL" id="SCB25449.1"/>
    </source>
</evidence>